<reference evidence="2 3" key="1">
    <citation type="submission" date="2024-01" db="EMBL/GenBank/DDBJ databases">
        <title>Genome mining of biosynthetic gene clusters to explore secondary metabolites of Streptomyces sp.</title>
        <authorList>
            <person name="Baig A."/>
            <person name="Ajitkumar Shintre N."/>
            <person name="Kumar H."/>
            <person name="Anbarasu A."/>
            <person name="Ramaiah S."/>
        </authorList>
    </citation>
    <scope>NUCLEOTIDE SEQUENCE [LARGE SCALE GENOMIC DNA]</scope>
    <source>
        <strain evidence="2 3">A01</strain>
    </source>
</reference>
<dbReference type="InterPro" id="IPR051604">
    <property type="entry name" value="Ergot_Alk_Oxidoreductase"/>
</dbReference>
<gene>
    <name evidence="2" type="ORF">VSQ78_15000</name>
</gene>
<dbReference type="RefSeq" id="WP_357225942.1">
    <property type="nucleotide sequence ID" value="NZ_JAYMRS010000004.1"/>
</dbReference>
<dbReference type="EMBL" id="JAYMRS010000004">
    <property type="protein sequence ID" value="MFB8769012.1"/>
    <property type="molecule type" value="Genomic_DNA"/>
</dbReference>
<proteinExistence type="predicted"/>
<protein>
    <submittedName>
        <fullName evidence="2">NAD(P)H-binding protein</fullName>
    </submittedName>
</protein>
<dbReference type="Gene3D" id="3.40.50.720">
    <property type="entry name" value="NAD(P)-binding Rossmann-like Domain"/>
    <property type="match status" value="1"/>
</dbReference>
<dbReference type="PANTHER" id="PTHR43162:SF1">
    <property type="entry name" value="PRESTALK A DIFFERENTIATION PROTEIN A"/>
    <property type="match status" value="1"/>
</dbReference>
<evidence type="ECO:0000313" key="3">
    <source>
        <dbReference type="Proteomes" id="UP001585053"/>
    </source>
</evidence>
<dbReference type="Proteomes" id="UP001585053">
    <property type="component" value="Unassembled WGS sequence"/>
</dbReference>
<dbReference type="SUPFAM" id="SSF51735">
    <property type="entry name" value="NAD(P)-binding Rossmann-fold domains"/>
    <property type="match status" value="1"/>
</dbReference>
<organism evidence="2 3">
    <name type="scientific">Nocardiopsis alba</name>
    <dbReference type="NCBI Taxonomy" id="53437"/>
    <lineage>
        <taxon>Bacteria</taxon>
        <taxon>Bacillati</taxon>
        <taxon>Actinomycetota</taxon>
        <taxon>Actinomycetes</taxon>
        <taxon>Streptosporangiales</taxon>
        <taxon>Nocardiopsidaceae</taxon>
        <taxon>Nocardiopsis</taxon>
    </lineage>
</organism>
<sequence>MTAPVLVTGATGNTGRHVVAGLLAEGIPVRAMTRAPERAALPAGAEIVRGRTTDPEDVAAAAEGASAVYLVWPGTDDEAEGAAEVVEALGGRVPRVVYLSAQGAEEGGVWGAVETLVRRNVPEWTFLRVSGLATNTLLWVEGVRRGVVEEPFGRARRSLVHEKDVAAMAVRALVDPDHVGRAYTVTGPESIGQAEQVRVIGEVIGRETRWVEQSPEEARGGLAERVGEEFADQIISHWSANVDVVEPVSQDVPRVLGRPALTYREWVADHRADFALEG</sequence>
<evidence type="ECO:0000259" key="1">
    <source>
        <dbReference type="Pfam" id="PF13460"/>
    </source>
</evidence>
<dbReference type="InterPro" id="IPR016040">
    <property type="entry name" value="NAD(P)-bd_dom"/>
</dbReference>
<keyword evidence="3" id="KW-1185">Reference proteome</keyword>
<feature type="domain" description="NAD(P)-binding" evidence="1">
    <location>
        <begin position="9"/>
        <end position="176"/>
    </location>
</feature>
<name>A0ABV5DWP4_9ACTN</name>
<dbReference type="Pfam" id="PF13460">
    <property type="entry name" value="NAD_binding_10"/>
    <property type="match status" value="1"/>
</dbReference>
<dbReference type="PANTHER" id="PTHR43162">
    <property type="match status" value="1"/>
</dbReference>
<evidence type="ECO:0000313" key="2">
    <source>
        <dbReference type="EMBL" id="MFB8769012.1"/>
    </source>
</evidence>
<dbReference type="InterPro" id="IPR036291">
    <property type="entry name" value="NAD(P)-bd_dom_sf"/>
</dbReference>
<accession>A0ABV5DWP4</accession>
<comment type="caution">
    <text evidence="2">The sequence shown here is derived from an EMBL/GenBank/DDBJ whole genome shotgun (WGS) entry which is preliminary data.</text>
</comment>